<keyword evidence="7" id="KW-1185">Reference proteome</keyword>
<dbReference type="GO" id="GO:0046872">
    <property type="term" value="F:metal ion binding"/>
    <property type="evidence" value="ECO:0007669"/>
    <property type="project" value="InterPro"/>
</dbReference>
<evidence type="ECO:0000259" key="5">
    <source>
        <dbReference type="Pfam" id="PF02872"/>
    </source>
</evidence>
<dbReference type="AlphaFoldDB" id="A0AAN6Y5Y2"/>
<dbReference type="Pfam" id="PF02872">
    <property type="entry name" value="5_nucleotid_C"/>
    <property type="match status" value="1"/>
</dbReference>
<dbReference type="PANTHER" id="PTHR11575">
    <property type="entry name" value="5'-NUCLEOTIDASE-RELATED"/>
    <property type="match status" value="1"/>
</dbReference>
<feature type="chain" id="PRO_5042673541" evidence="3">
    <location>
        <begin position="21"/>
        <end position="603"/>
    </location>
</feature>
<dbReference type="PROSITE" id="PS00786">
    <property type="entry name" value="5_NUCLEOTIDASE_2"/>
    <property type="match status" value="1"/>
</dbReference>
<protein>
    <submittedName>
        <fullName evidence="6">Metallo-dependent phosphatase-like protein</fullName>
    </submittedName>
</protein>
<dbReference type="Pfam" id="PF00149">
    <property type="entry name" value="Metallophos"/>
    <property type="match status" value="1"/>
</dbReference>
<feature type="domain" description="Calcineurin-like phosphoesterase" evidence="4">
    <location>
        <begin position="44"/>
        <end position="258"/>
    </location>
</feature>
<proteinExistence type="inferred from homology"/>
<dbReference type="EMBL" id="MU858115">
    <property type="protein sequence ID" value="KAK4213089.1"/>
    <property type="molecule type" value="Genomic_DNA"/>
</dbReference>
<dbReference type="GO" id="GO:0000166">
    <property type="term" value="F:nucleotide binding"/>
    <property type="evidence" value="ECO:0007669"/>
    <property type="project" value="UniProtKB-KW"/>
</dbReference>
<dbReference type="InterPro" id="IPR036907">
    <property type="entry name" value="5'-Nucleotdase_C_sf"/>
</dbReference>
<keyword evidence="3" id="KW-0547">Nucleotide-binding</keyword>
<name>A0AAN6Y5Y2_9PEZI</name>
<keyword evidence="2 3" id="KW-0732">Signal</keyword>
<evidence type="ECO:0000313" key="6">
    <source>
        <dbReference type="EMBL" id="KAK4213089.1"/>
    </source>
</evidence>
<evidence type="ECO:0000256" key="1">
    <source>
        <dbReference type="ARBA" id="ARBA00006654"/>
    </source>
</evidence>
<evidence type="ECO:0000256" key="2">
    <source>
        <dbReference type="ARBA" id="ARBA00022729"/>
    </source>
</evidence>
<evidence type="ECO:0000259" key="4">
    <source>
        <dbReference type="Pfam" id="PF00149"/>
    </source>
</evidence>
<organism evidence="6 7">
    <name type="scientific">Rhypophila decipiens</name>
    <dbReference type="NCBI Taxonomy" id="261697"/>
    <lineage>
        <taxon>Eukaryota</taxon>
        <taxon>Fungi</taxon>
        <taxon>Dikarya</taxon>
        <taxon>Ascomycota</taxon>
        <taxon>Pezizomycotina</taxon>
        <taxon>Sordariomycetes</taxon>
        <taxon>Sordariomycetidae</taxon>
        <taxon>Sordariales</taxon>
        <taxon>Naviculisporaceae</taxon>
        <taxon>Rhypophila</taxon>
    </lineage>
</organism>
<dbReference type="SUPFAM" id="SSF56300">
    <property type="entry name" value="Metallo-dependent phosphatases"/>
    <property type="match status" value="1"/>
</dbReference>
<dbReference type="InterPro" id="IPR006146">
    <property type="entry name" value="5'-Nucleotdase_CS"/>
</dbReference>
<sequence>MKRLLSLLLPTLTCVTAVAGEDVLISERHDLSRRFYDEKGNYNMSFYHINDVHAHLDEFSSSGLDCNATKEDCFGGYSRVRTLINKGRKIYQDSLFLNVGDEFLGTDFFRHFKGGSKIAETLNLVGFDAMTLGNHEFDLKDDKLGEFLEVINFPVLSANIQSDHPILNKTIKPYHIFKEHKLAVIGVTTDETPSISQPGPGTIFHDPIKTIQDTVDHIRSTTMINRIAAITHIGYEEDIRLARETTGLYLIMGGHSHTLLGDFPGSEGDYPTIQRNKNGEEVFIVQAHRWGEHLGYIDVAFEPDGRIRSTHQAPIRITEEVEQEPELQAKVGSWRSEFEEENRKIIGSSSVVLDNTACKTTECVMGNMVTDAIFESRVKDNKPGDAIPAFAFMNGGGLRATIDPGNFTWGDLGRVSPFNNAVVEFDITGQQLWDVFAGILQRVPQNATLHENDLENNKTLKVSSFVQVSSQIRIRWKPSRDGQSIPPPPPAPIGTLTSFTISGKPVELYKTYKVLSIDFIANGGDNFFVPRLPRTTYVEQLDDALMYYIQKHNPINARIEGRLSPELSPEGKNSQFESRSSSSDKSVVTAVVVTAVVVALLLA</sequence>
<dbReference type="InterPro" id="IPR004843">
    <property type="entry name" value="Calcineurin-like_PHP"/>
</dbReference>
<dbReference type="InterPro" id="IPR006179">
    <property type="entry name" value="5_nucleotidase/apyrase"/>
</dbReference>
<dbReference type="Gene3D" id="3.60.21.10">
    <property type="match status" value="1"/>
</dbReference>
<dbReference type="SUPFAM" id="SSF55816">
    <property type="entry name" value="5'-nucleotidase (syn. UDP-sugar hydrolase), C-terminal domain"/>
    <property type="match status" value="1"/>
</dbReference>
<comment type="similarity">
    <text evidence="1 3">Belongs to the 5'-nucleotidase family.</text>
</comment>
<dbReference type="Gene3D" id="3.90.780.10">
    <property type="entry name" value="5'-Nucleotidase, C-terminal domain"/>
    <property type="match status" value="1"/>
</dbReference>
<feature type="signal peptide" evidence="3">
    <location>
        <begin position="1"/>
        <end position="20"/>
    </location>
</feature>
<dbReference type="InterPro" id="IPR008334">
    <property type="entry name" value="5'-Nucleotdase_C"/>
</dbReference>
<dbReference type="PRINTS" id="PR01607">
    <property type="entry name" value="APYRASEFAMLY"/>
</dbReference>
<dbReference type="CDD" id="cd07409">
    <property type="entry name" value="MPP_CD73_N"/>
    <property type="match status" value="1"/>
</dbReference>
<dbReference type="InterPro" id="IPR029052">
    <property type="entry name" value="Metallo-depent_PP-like"/>
</dbReference>
<keyword evidence="3" id="KW-0378">Hydrolase</keyword>
<accession>A0AAN6Y5Y2</accession>
<dbReference type="GO" id="GO:0009166">
    <property type="term" value="P:nucleotide catabolic process"/>
    <property type="evidence" value="ECO:0007669"/>
    <property type="project" value="InterPro"/>
</dbReference>
<comment type="caution">
    <text evidence="6">The sequence shown here is derived from an EMBL/GenBank/DDBJ whole genome shotgun (WGS) entry which is preliminary data.</text>
</comment>
<dbReference type="PANTHER" id="PTHR11575:SF24">
    <property type="entry name" value="5'-NUCLEOTIDASE"/>
    <property type="match status" value="1"/>
</dbReference>
<dbReference type="Proteomes" id="UP001301769">
    <property type="component" value="Unassembled WGS sequence"/>
</dbReference>
<feature type="domain" description="5'-Nucleotidase C-terminal" evidence="5">
    <location>
        <begin position="346"/>
        <end position="527"/>
    </location>
</feature>
<evidence type="ECO:0000256" key="3">
    <source>
        <dbReference type="RuleBase" id="RU362119"/>
    </source>
</evidence>
<reference evidence="6" key="1">
    <citation type="journal article" date="2023" name="Mol. Phylogenet. Evol.">
        <title>Genome-scale phylogeny and comparative genomics of the fungal order Sordariales.</title>
        <authorList>
            <person name="Hensen N."/>
            <person name="Bonometti L."/>
            <person name="Westerberg I."/>
            <person name="Brannstrom I.O."/>
            <person name="Guillou S."/>
            <person name="Cros-Aarteil S."/>
            <person name="Calhoun S."/>
            <person name="Haridas S."/>
            <person name="Kuo A."/>
            <person name="Mondo S."/>
            <person name="Pangilinan J."/>
            <person name="Riley R."/>
            <person name="LaButti K."/>
            <person name="Andreopoulos B."/>
            <person name="Lipzen A."/>
            <person name="Chen C."/>
            <person name="Yan M."/>
            <person name="Daum C."/>
            <person name="Ng V."/>
            <person name="Clum A."/>
            <person name="Steindorff A."/>
            <person name="Ohm R.A."/>
            <person name="Martin F."/>
            <person name="Silar P."/>
            <person name="Natvig D.O."/>
            <person name="Lalanne C."/>
            <person name="Gautier V."/>
            <person name="Ament-Velasquez S.L."/>
            <person name="Kruys A."/>
            <person name="Hutchinson M.I."/>
            <person name="Powell A.J."/>
            <person name="Barry K."/>
            <person name="Miller A.N."/>
            <person name="Grigoriev I.V."/>
            <person name="Debuchy R."/>
            <person name="Gladieux P."/>
            <person name="Hiltunen Thoren M."/>
            <person name="Johannesson H."/>
        </authorList>
    </citation>
    <scope>NUCLEOTIDE SEQUENCE</scope>
    <source>
        <strain evidence="6">PSN293</strain>
    </source>
</reference>
<reference evidence="6" key="2">
    <citation type="submission" date="2023-05" db="EMBL/GenBank/DDBJ databases">
        <authorList>
            <consortium name="Lawrence Berkeley National Laboratory"/>
            <person name="Steindorff A."/>
            <person name="Hensen N."/>
            <person name="Bonometti L."/>
            <person name="Westerberg I."/>
            <person name="Brannstrom I.O."/>
            <person name="Guillou S."/>
            <person name="Cros-Aarteil S."/>
            <person name="Calhoun S."/>
            <person name="Haridas S."/>
            <person name="Kuo A."/>
            <person name="Mondo S."/>
            <person name="Pangilinan J."/>
            <person name="Riley R."/>
            <person name="Labutti K."/>
            <person name="Andreopoulos B."/>
            <person name="Lipzen A."/>
            <person name="Chen C."/>
            <person name="Yanf M."/>
            <person name="Daum C."/>
            <person name="Ng V."/>
            <person name="Clum A."/>
            <person name="Ohm R."/>
            <person name="Martin F."/>
            <person name="Silar P."/>
            <person name="Natvig D."/>
            <person name="Lalanne C."/>
            <person name="Gautier V."/>
            <person name="Ament-Velasquez S.L."/>
            <person name="Kruys A."/>
            <person name="Hutchinson M.I."/>
            <person name="Powell A.J."/>
            <person name="Barry K."/>
            <person name="Miller A.N."/>
            <person name="Grigoriev I.V."/>
            <person name="Debuchy R."/>
            <person name="Gladieux P."/>
            <person name="Thoren M.H."/>
            <person name="Johannesson H."/>
        </authorList>
    </citation>
    <scope>NUCLEOTIDE SEQUENCE</scope>
    <source>
        <strain evidence="6">PSN293</strain>
    </source>
</reference>
<dbReference type="GO" id="GO:0016788">
    <property type="term" value="F:hydrolase activity, acting on ester bonds"/>
    <property type="evidence" value="ECO:0007669"/>
    <property type="project" value="InterPro"/>
</dbReference>
<evidence type="ECO:0000313" key="7">
    <source>
        <dbReference type="Proteomes" id="UP001301769"/>
    </source>
</evidence>
<gene>
    <name evidence="6" type="ORF">QBC37DRAFT_423719</name>
</gene>